<keyword evidence="3" id="KW-1185">Reference proteome</keyword>
<gene>
    <name evidence="2" type="ORF">LWI29_007383</name>
</gene>
<sequence>MTRLNWATLALFGSGSRQPHINFVVYIVCVCGSVGGTGGWSSKCLSKTSRRFDPHVKLSSDSSLLKLFANLLSFRFWRRRQITGQWFQRRWFFSRNRSPTLCGSLSRLIINSLFSSWKLDCSS</sequence>
<accession>A0AA39T0Q0</accession>
<organism evidence="2 3">
    <name type="scientific">Acer saccharum</name>
    <name type="common">Sugar maple</name>
    <dbReference type="NCBI Taxonomy" id="4024"/>
    <lineage>
        <taxon>Eukaryota</taxon>
        <taxon>Viridiplantae</taxon>
        <taxon>Streptophyta</taxon>
        <taxon>Embryophyta</taxon>
        <taxon>Tracheophyta</taxon>
        <taxon>Spermatophyta</taxon>
        <taxon>Magnoliopsida</taxon>
        <taxon>eudicotyledons</taxon>
        <taxon>Gunneridae</taxon>
        <taxon>Pentapetalae</taxon>
        <taxon>rosids</taxon>
        <taxon>malvids</taxon>
        <taxon>Sapindales</taxon>
        <taxon>Sapindaceae</taxon>
        <taxon>Hippocastanoideae</taxon>
        <taxon>Acereae</taxon>
        <taxon>Acer</taxon>
    </lineage>
</organism>
<comment type="caution">
    <text evidence="2">The sequence shown here is derived from an EMBL/GenBank/DDBJ whole genome shotgun (WGS) entry which is preliminary data.</text>
</comment>
<feature type="transmembrane region" description="Helical" evidence="1">
    <location>
        <begin position="20"/>
        <end position="41"/>
    </location>
</feature>
<reference evidence="2" key="2">
    <citation type="submission" date="2023-06" db="EMBL/GenBank/DDBJ databases">
        <authorList>
            <person name="Swenson N.G."/>
            <person name="Wegrzyn J.L."/>
            <person name="Mcevoy S.L."/>
        </authorList>
    </citation>
    <scope>NUCLEOTIDE SEQUENCE</scope>
    <source>
        <strain evidence="2">NS2018</strain>
        <tissue evidence="2">Leaf</tissue>
    </source>
</reference>
<dbReference type="Proteomes" id="UP001168877">
    <property type="component" value="Unassembled WGS sequence"/>
</dbReference>
<evidence type="ECO:0000313" key="3">
    <source>
        <dbReference type="Proteomes" id="UP001168877"/>
    </source>
</evidence>
<evidence type="ECO:0000313" key="2">
    <source>
        <dbReference type="EMBL" id="KAK0599660.1"/>
    </source>
</evidence>
<keyword evidence="1" id="KW-1133">Transmembrane helix</keyword>
<evidence type="ECO:0000256" key="1">
    <source>
        <dbReference type="SAM" id="Phobius"/>
    </source>
</evidence>
<name>A0AA39T0Q0_ACESA</name>
<reference evidence="2" key="1">
    <citation type="journal article" date="2022" name="Plant J.">
        <title>Strategies of tolerance reflected in two North American maple genomes.</title>
        <authorList>
            <person name="McEvoy S.L."/>
            <person name="Sezen U.U."/>
            <person name="Trouern-Trend A."/>
            <person name="McMahon S.M."/>
            <person name="Schaberg P.G."/>
            <person name="Yang J."/>
            <person name="Wegrzyn J.L."/>
            <person name="Swenson N.G."/>
        </authorList>
    </citation>
    <scope>NUCLEOTIDE SEQUENCE</scope>
    <source>
        <strain evidence="2">NS2018</strain>
    </source>
</reference>
<protein>
    <submittedName>
        <fullName evidence="2">Uncharacterized protein</fullName>
    </submittedName>
</protein>
<keyword evidence="1" id="KW-0472">Membrane</keyword>
<keyword evidence="1" id="KW-0812">Transmembrane</keyword>
<dbReference type="EMBL" id="JAUESC010000003">
    <property type="protein sequence ID" value="KAK0599660.1"/>
    <property type="molecule type" value="Genomic_DNA"/>
</dbReference>
<dbReference type="AlphaFoldDB" id="A0AA39T0Q0"/>
<proteinExistence type="predicted"/>